<evidence type="ECO:0008006" key="3">
    <source>
        <dbReference type="Google" id="ProtNLM"/>
    </source>
</evidence>
<keyword evidence="2" id="KW-1185">Reference proteome</keyword>
<protein>
    <recommendedName>
        <fullName evidence="3">Fungal STAND N-terminal Goodbye domain-containing protein</fullName>
    </recommendedName>
</protein>
<dbReference type="AlphaFoldDB" id="A0A9W9FS03"/>
<accession>A0A9W9FS03</accession>
<dbReference type="EMBL" id="JAPMSZ010000004">
    <property type="protein sequence ID" value="KAJ5105371.1"/>
    <property type="molecule type" value="Genomic_DNA"/>
</dbReference>
<reference evidence="1" key="1">
    <citation type="submission" date="2022-11" db="EMBL/GenBank/DDBJ databases">
        <authorList>
            <person name="Petersen C."/>
        </authorList>
    </citation>
    <scope>NUCLEOTIDE SEQUENCE</scope>
    <source>
        <strain evidence="1">IBT 34128</strain>
    </source>
</reference>
<organism evidence="1 2">
    <name type="scientific">Penicillium alfredii</name>
    <dbReference type="NCBI Taxonomy" id="1506179"/>
    <lineage>
        <taxon>Eukaryota</taxon>
        <taxon>Fungi</taxon>
        <taxon>Dikarya</taxon>
        <taxon>Ascomycota</taxon>
        <taxon>Pezizomycotina</taxon>
        <taxon>Eurotiomycetes</taxon>
        <taxon>Eurotiomycetidae</taxon>
        <taxon>Eurotiales</taxon>
        <taxon>Aspergillaceae</taxon>
        <taxon>Penicillium</taxon>
    </lineage>
</organism>
<dbReference type="RefSeq" id="XP_056514367.1">
    <property type="nucleotide sequence ID" value="XM_056653300.1"/>
</dbReference>
<dbReference type="Proteomes" id="UP001141434">
    <property type="component" value="Unassembled WGS sequence"/>
</dbReference>
<name>A0A9W9FS03_9EURO</name>
<dbReference type="OrthoDB" id="1577640at2759"/>
<reference evidence="1" key="2">
    <citation type="journal article" date="2023" name="IMA Fungus">
        <title>Comparative genomic study of the Penicillium genus elucidates a diverse pangenome and 15 lateral gene transfer events.</title>
        <authorList>
            <person name="Petersen C."/>
            <person name="Sorensen T."/>
            <person name="Nielsen M.R."/>
            <person name="Sondergaard T.E."/>
            <person name="Sorensen J.L."/>
            <person name="Fitzpatrick D.A."/>
            <person name="Frisvad J.C."/>
            <person name="Nielsen K.L."/>
        </authorList>
    </citation>
    <scope>NUCLEOTIDE SEQUENCE</scope>
    <source>
        <strain evidence="1">IBT 34128</strain>
    </source>
</reference>
<proteinExistence type="predicted"/>
<comment type="caution">
    <text evidence="1">The sequence shown here is derived from an EMBL/GenBank/DDBJ whole genome shotgun (WGS) entry which is preliminary data.</text>
</comment>
<evidence type="ECO:0000313" key="1">
    <source>
        <dbReference type="EMBL" id="KAJ5105371.1"/>
    </source>
</evidence>
<sequence length="232" mass="25715">MVRPKVDPKLLRGCRFPTPRIPDGASSGPDRMTQAVATASRLKPEVRLAQVVSHFKADLSSRQKAGFGADRSKALESLPGIQDVMQLTAEIDRMTRKGSRCLGPRVTNLLQAAQQFAVLGNIIAIVRLSLLLATKFFSYLEKLSTLLMAVGRHAPRHEKLALLYPRSRDLQSSLCEYFIVVVRLCHDMLKFTQKSTLGKVGSTLSDSDPKSYQTELDTWANTINDEVSFLIA</sequence>
<dbReference type="GeneID" id="81392468"/>
<evidence type="ECO:0000313" key="2">
    <source>
        <dbReference type="Proteomes" id="UP001141434"/>
    </source>
</evidence>
<gene>
    <name evidence="1" type="ORF">NUU61_002718</name>
</gene>